<feature type="transmembrane region" description="Helical" evidence="10">
    <location>
        <begin position="141"/>
        <end position="162"/>
    </location>
</feature>
<keyword evidence="5 9" id="KW-0297">G-protein coupled receptor</keyword>
<reference evidence="13 14" key="1">
    <citation type="submission" date="2025-04" db="UniProtKB">
        <authorList>
            <consortium name="RefSeq"/>
        </authorList>
    </citation>
    <scope>IDENTIFICATION</scope>
</reference>
<feature type="transmembrane region" description="Helical" evidence="10">
    <location>
        <begin position="263"/>
        <end position="287"/>
    </location>
</feature>
<protein>
    <submittedName>
        <fullName evidence="13 14">Chemokine XC receptor 1-like</fullName>
    </submittedName>
</protein>
<organism evidence="12 13">
    <name type="scientific">Stegastes partitus</name>
    <name type="common">bicolor damselfish</name>
    <dbReference type="NCBI Taxonomy" id="144197"/>
    <lineage>
        <taxon>Eukaryota</taxon>
        <taxon>Metazoa</taxon>
        <taxon>Chordata</taxon>
        <taxon>Craniata</taxon>
        <taxon>Vertebrata</taxon>
        <taxon>Euteleostomi</taxon>
        <taxon>Actinopterygii</taxon>
        <taxon>Neopterygii</taxon>
        <taxon>Teleostei</taxon>
        <taxon>Neoteleostei</taxon>
        <taxon>Acanthomorphata</taxon>
        <taxon>Ovalentaria</taxon>
        <taxon>Pomacentridae</taxon>
        <taxon>Stegastes</taxon>
    </lineage>
</organism>
<dbReference type="Proteomes" id="UP000694891">
    <property type="component" value="Unplaced"/>
</dbReference>
<dbReference type="GO" id="GO:0019957">
    <property type="term" value="F:C-C chemokine binding"/>
    <property type="evidence" value="ECO:0007669"/>
    <property type="project" value="TreeGrafter"/>
</dbReference>
<dbReference type="InterPro" id="IPR000276">
    <property type="entry name" value="GPCR_Rhodpsn"/>
</dbReference>
<comment type="subcellular location">
    <subcellularLocation>
        <location evidence="1">Cell membrane</location>
        <topology evidence="1">Multi-pass membrane protein</topology>
    </subcellularLocation>
</comment>
<evidence type="ECO:0000256" key="1">
    <source>
        <dbReference type="ARBA" id="ARBA00004651"/>
    </source>
</evidence>
<evidence type="ECO:0000256" key="6">
    <source>
        <dbReference type="ARBA" id="ARBA00023136"/>
    </source>
</evidence>
<comment type="similarity">
    <text evidence="9">Belongs to the G-protein coupled receptor 1 family.</text>
</comment>
<feature type="transmembrane region" description="Helical" evidence="10">
    <location>
        <begin position="65"/>
        <end position="85"/>
    </location>
</feature>
<dbReference type="InterPro" id="IPR000355">
    <property type="entry name" value="Chemokine_rcpt"/>
</dbReference>
<feature type="transmembrane region" description="Helical" evidence="10">
    <location>
        <begin position="225"/>
        <end position="251"/>
    </location>
</feature>
<keyword evidence="7 9" id="KW-0675">Receptor</keyword>
<dbReference type="InterPro" id="IPR050119">
    <property type="entry name" value="CCR1-9-like"/>
</dbReference>
<dbReference type="GO" id="GO:0009897">
    <property type="term" value="C:external side of plasma membrane"/>
    <property type="evidence" value="ECO:0007669"/>
    <property type="project" value="TreeGrafter"/>
</dbReference>
<dbReference type="GO" id="GO:0060326">
    <property type="term" value="P:cell chemotaxis"/>
    <property type="evidence" value="ECO:0007669"/>
    <property type="project" value="TreeGrafter"/>
</dbReference>
<gene>
    <name evidence="13 14" type="primary">LOC103376344</name>
</gene>
<evidence type="ECO:0000256" key="3">
    <source>
        <dbReference type="ARBA" id="ARBA00022692"/>
    </source>
</evidence>
<keyword evidence="12" id="KW-1185">Reference proteome</keyword>
<dbReference type="GO" id="GO:0006955">
    <property type="term" value="P:immune response"/>
    <property type="evidence" value="ECO:0007669"/>
    <property type="project" value="TreeGrafter"/>
</dbReference>
<dbReference type="RefSeq" id="XP_008304937.1">
    <property type="nucleotide sequence ID" value="XM_008306715.1"/>
</dbReference>
<evidence type="ECO:0000256" key="9">
    <source>
        <dbReference type="RuleBase" id="RU000688"/>
    </source>
</evidence>
<proteinExistence type="inferred from homology"/>
<feature type="transmembrane region" description="Helical" evidence="10">
    <location>
        <begin position="31"/>
        <end position="53"/>
    </location>
</feature>
<dbReference type="PROSITE" id="PS50262">
    <property type="entry name" value="G_PROTEIN_RECEP_F1_2"/>
    <property type="match status" value="1"/>
</dbReference>
<sequence length="337" mass="38160">MANSTTTPAEEVDYSDTCDIEEFDISTVTGAILILIFVVSVMGNSLLLCVMVIYEDLKNITNMFVLNLACSDLLFTATLPFWATYHLHHWVFGYFLCKVIIAMGLVGLYSSIILLTAMTVDRFITVVLHKWPSKNLWRKRGVAGACAAAWLLSVAVSLYHALRAQVHNWQDKFYCELDRVDFELGFYLEVSLLFFLPFAIIVFCYSAILKTILQTSNRKRHRTVVLVLCIVAAFFFCWGPFNFLILIILLYKPTDCKAEEQLIIAFHICRALAYSHCCMNPLLYMLAQKLRGHLLHLFQCGSVCRKNQMRGTGQNASVVQAGFAAQNSAVMMEPLNK</sequence>
<dbReference type="AlphaFoldDB" id="A0A9Y4NXC4"/>
<dbReference type="PRINTS" id="PR00657">
    <property type="entry name" value="CCCHEMOKINER"/>
</dbReference>
<dbReference type="InterPro" id="IPR017452">
    <property type="entry name" value="GPCR_Rhodpsn_7TM"/>
</dbReference>
<keyword evidence="6 10" id="KW-0472">Membrane</keyword>
<dbReference type="GO" id="GO:0007204">
    <property type="term" value="P:positive regulation of cytosolic calcium ion concentration"/>
    <property type="evidence" value="ECO:0007669"/>
    <property type="project" value="TreeGrafter"/>
</dbReference>
<dbReference type="Gene3D" id="1.20.1070.10">
    <property type="entry name" value="Rhodopsin 7-helix transmembrane proteins"/>
    <property type="match status" value="1"/>
</dbReference>
<keyword evidence="4 10" id="KW-1133">Transmembrane helix</keyword>
<dbReference type="PANTHER" id="PTHR10489:SF730">
    <property type="entry name" value="CHEMOKINE XC RECEPTOR 1"/>
    <property type="match status" value="1"/>
</dbReference>
<evidence type="ECO:0000313" key="14">
    <source>
        <dbReference type="RefSeq" id="XP_008304938.1"/>
    </source>
</evidence>
<evidence type="ECO:0000256" key="4">
    <source>
        <dbReference type="ARBA" id="ARBA00022989"/>
    </source>
</evidence>
<dbReference type="PRINTS" id="PR00237">
    <property type="entry name" value="GPCRRHODOPSN"/>
</dbReference>
<keyword evidence="8 9" id="KW-0807">Transducer</keyword>
<name>A0A9Y4NXC4_9TELE</name>
<evidence type="ECO:0000313" key="13">
    <source>
        <dbReference type="RefSeq" id="XP_008304937.1"/>
    </source>
</evidence>
<dbReference type="GeneID" id="103376344"/>
<dbReference type="GO" id="GO:0019722">
    <property type="term" value="P:calcium-mediated signaling"/>
    <property type="evidence" value="ECO:0007669"/>
    <property type="project" value="TreeGrafter"/>
</dbReference>
<keyword evidence="3 9" id="KW-0812">Transmembrane</keyword>
<evidence type="ECO:0000256" key="2">
    <source>
        <dbReference type="ARBA" id="ARBA00022475"/>
    </source>
</evidence>
<feature type="domain" description="G-protein coupled receptors family 1 profile" evidence="11">
    <location>
        <begin position="43"/>
        <end position="284"/>
    </location>
</feature>
<accession>A0A9Y4NXC4</accession>
<dbReference type="SUPFAM" id="SSF81321">
    <property type="entry name" value="Family A G protein-coupled receptor-like"/>
    <property type="match status" value="1"/>
</dbReference>
<keyword evidence="2" id="KW-1003">Cell membrane</keyword>
<evidence type="ECO:0000256" key="5">
    <source>
        <dbReference type="ARBA" id="ARBA00023040"/>
    </source>
</evidence>
<dbReference type="GO" id="GO:0016493">
    <property type="term" value="F:C-C chemokine receptor activity"/>
    <property type="evidence" value="ECO:0007669"/>
    <property type="project" value="TreeGrafter"/>
</dbReference>
<evidence type="ECO:0000256" key="8">
    <source>
        <dbReference type="ARBA" id="ARBA00023224"/>
    </source>
</evidence>
<feature type="transmembrane region" description="Helical" evidence="10">
    <location>
        <begin position="192"/>
        <end position="213"/>
    </location>
</feature>
<dbReference type="PANTHER" id="PTHR10489">
    <property type="entry name" value="CELL ADHESION MOLECULE"/>
    <property type="match status" value="1"/>
</dbReference>
<dbReference type="RefSeq" id="XP_008304938.1">
    <property type="nucleotide sequence ID" value="XM_008306716.1"/>
</dbReference>
<evidence type="ECO:0000256" key="10">
    <source>
        <dbReference type="SAM" id="Phobius"/>
    </source>
</evidence>
<evidence type="ECO:0000259" key="11">
    <source>
        <dbReference type="PROSITE" id="PS50262"/>
    </source>
</evidence>
<feature type="transmembrane region" description="Helical" evidence="10">
    <location>
        <begin position="91"/>
        <end position="120"/>
    </location>
</feature>
<dbReference type="PROSITE" id="PS00237">
    <property type="entry name" value="G_PROTEIN_RECEP_F1_1"/>
    <property type="match status" value="1"/>
</dbReference>
<evidence type="ECO:0000256" key="7">
    <source>
        <dbReference type="ARBA" id="ARBA00023170"/>
    </source>
</evidence>
<dbReference type="Pfam" id="PF00001">
    <property type="entry name" value="7tm_1"/>
    <property type="match status" value="1"/>
</dbReference>
<evidence type="ECO:0000313" key="12">
    <source>
        <dbReference type="Proteomes" id="UP000694891"/>
    </source>
</evidence>